<sequence length="176" mass="20564">MNVRNKGGVGRKFFLPILFIIFIFLVLSFIKIDAIIVKSYFDKDIRRIEHLKDGEMFGIVYTHSVQRTETSEWYEARDGILVLMEERYHSQGAGLPVNLIYKFKYDEDGGFVLYDMEEPFENVIYRTGAVRANHKFVIGNKEIPFTDFSKPKEALEFSTENISLLQYALRRCQIGQ</sequence>
<dbReference type="EMBL" id="JBEPMA010000009">
    <property type="protein sequence ID" value="MET3617828.1"/>
    <property type="molecule type" value="Genomic_DNA"/>
</dbReference>
<keyword evidence="1" id="KW-0812">Transmembrane</keyword>
<gene>
    <name evidence="2" type="ORF">ABID14_001463</name>
</gene>
<keyword evidence="1" id="KW-1133">Transmembrane helix</keyword>
<dbReference type="RefSeq" id="WP_354368636.1">
    <property type="nucleotide sequence ID" value="NZ_JBEPMA010000009.1"/>
</dbReference>
<dbReference type="Proteomes" id="UP001549162">
    <property type="component" value="Unassembled WGS sequence"/>
</dbReference>
<accession>A0ABV2JAN6</accession>
<keyword evidence="1" id="KW-0472">Membrane</keyword>
<feature type="transmembrane region" description="Helical" evidence="1">
    <location>
        <begin position="13"/>
        <end position="37"/>
    </location>
</feature>
<organism evidence="2 3">
    <name type="scientific">Peptoniphilus olsenii</name>
    <dbReference type="NCBI Taxonomy" id="411570"/>
    <lineage>
        <taxon>Bacteria</taxon>
        <taxon>Bacillati</taxon>
        <taxon>Bacillota</taxon>
        <taxon>Tissierellia</taxon>
        <taxon>Tissierellales</taxon>
        <taxon>Peptoniphilaceae</taxon>
        <taxon>Peptoniphilus</taxon>
    </lineage>
</organism>
<dbReference type="InterPro" id="IPR015001">
    <property type="entry name" value="DUF1850"/>
</dbReference>
<proteinExistence type="predicted"/>
<reference evidence="2 3" key="1">
    <citation type="submission" date="2024-06" db="EMBL/GenBank/DDBJ databases">
        <title>Genomic Encyclopedia of Type Strains, Phase IV (KMG-IV): sequencing the most valuable type-strain genomes for metagenomic binning, comparative biology and taxonomic classification.</title>
        <authorList>
            <person name="Goeker M."/>
        </authorList>
    </citation>
    <scope>NUCLEOTIDE SEQUENCE [LARGE SCALE GENOMIC DNA]</scope>
    <source>
        <strain evidence="2 3">DSM 21460</strain>
    </source>
</reference>
<protein>
    <recommendedName>
        <fullName evidence="4">DUF1850 domain-containing protein</fullName>
    </recommendedName>
</protein>
<keyword evidence="3" id="KW-1185">Reference proteome</keyword>
<evidence type="ECO:0000313" key="3">
    <source>
        <dbReference type="Proteomes" id="UP001549162"/>
    </source>
</evidence>
<evidence type="ECO:0000256" key="1">
    <source>
        <dbReference type="SAM" id="Phobius"/>
    </source>
</evidence>
<name>A0ABV2JAN6_9FIRM</name>
<evidence type="ECO:0008006" key="4">
    <source>
        <dbReference type="Google" id="ProtNLM"/>
    </source>
</evidence>
<evidence type="ECO:0000313" key="2">
    <source>
        <dbReference type="EMBL" id="MET3617828.1"/>
    </source>
</evidence>
<dbReference type="Pfam" id="PF08905">
    <property type="entry name" value="DUF1850"/>
    <property type="match status" value="1"/>
</dbReference>
<comment type="caution">
    <text evidence="2">The sequence shown here is derived from an EMBL/GenBank/DDBJ whole genome shotgun (WGS) entry which is preliminary data.</text>
</comment>